<evidence type="ECO:0000313" key="1">
    <source>
        <dbReference type="EMBL" id="TEB23822.1"/>
    </source>
</evidence>
<reference evidence="1 2" key="1">
    <citation type="journal article" date="2019" name="Nat. Ecol. Evol.">
        <title>Megaphylogeny resolves global patterns of mushroom evolution.</title>
        <authorList>
            <person name="Varga T."/>
            <person name="Krizsan K."/>
            <person name="Foldi C."/>
            <person name="Dima B."/>
            <person name="Sanchez-Garcia M."/>
            <person name="Sanchez-Ramirez S."/>
            <person name="Szollosi G.J."/>
            <person name="Szarkandi J.G."/>
            <person name="Papp V."/>
            <person name="Albert L."/>
            <person name="Andreopoulos W."/>
            <person name="Angelini C."/>
            <person name="Antonin V."/>
            <person name="Barry K.W."/>
            <person name="Bougher N.L."/>
            <person name="Buchanan P."/>
            <person name="Buyck B."/>
            <person name="Bense V."/>
            <person name="Catcheside P."/>
            <person name="Chovatia M."/>
            <person name="Cooper J."/>
            <person name="Damon W."/>
            <person name="Desjardin D."/>
            <person name="Finy P."/>
            <person name="Geml J."/>
            <person name="Haridas S."/>
            <person name="Hughes K."/>
            <person name="Justo A."/>
            <person name="Karasinski D."/>
            <person name="Kautmanova I."/>
            <person name="Kiss B."/>
            <person name="Kocsube S."/>
            <person name="Kotiranta H."/>
            <person name="LaButti K.M."/>
            <person name="Lechner B.E."/>
            <person name="Liimatainen K."/>
            <person name="Lipzen A."/>
            <person name="Lukacs Z."/>
            <person name="Mihaltcheva S."/>
            <person name="Morgado L.N."/>
            <person name="Niskanen T."/>
            <person name="Noordeloos M.E."/>
            <person name="Ohm R.A."/>
            <person name="Ortiz-Santana B."/>
            <person name="Ovrebo C."/>
            <person name="Racz N."/>
            <person name="Riley R."/>
            <person name="Savchenko A."/>
            <person name="Shiryaev A."/>
            <person name="Soop K."/>
            <person name="Spirin V."/>
            <person name="Szebenyi C."/>
            <person name="Tomsovsky M."/>
            <person name="Tulloss R.E."/>
            <person name="Uehling J."/>
            <person name="Grigoriev I.V."/>
            <person name="Vagvolgyi C."/>
            <person name="Papp T."/>
            <person name="Martin F.M."/>
            <person name="Miettinen O."/>
            <person name="Hibbett D.S."/>
            <person name="Nagy L.G."/>
        </authorList>
    </citation>
    <scope>NUCLEOTIDE SEQUENCE [LARGE SCALE GENOMIC DNA]</scope>
    <source>
        <strain evidence="1 2">FP101781</strain>
    </source>
</reference>
<organism evidence="1 2">
    <name type="scientific">Coprinellus micaceus</name>
    <name type="common">Glistening ink-cap mushroom</name>
    <name type="synonym">Coprinus micaceus</name>
    <dbReference type="NCBI Taxonomy" id="71717"/>
    <lineage>
        <taxon>Eukaryota</taxon>
        <taxon>Fungi</taxon>
        <taxon>Dikarya</taxon>
        <taxon>Basidiomycota</taxon>
        <taxon>Agaricomycotina</taxon>
        <taxon>Agaricomycetes</taxon>
        <taxon>Agaricomycetidae</taxon>
        <taxon>Agaricales</taxon>
        <taxon>Agaricineae</taxon>
        <taxon>Psathyrellaceae</taxon>
        <taxon>Coprinellus</taxon>
    </lineage>
</organism>
<dbReference type="AlphaFoldDB" id="A0A4Y7SPW2"/>
<protein>
    <submittedName>
        <fullName evidence="1">Uncharacterized protein</fullName>
    </submittedName>
</protein>
<dbReference type="Proteomes" id="UP000298030">
    <property type="component" value="Unassembled WGS sequence"/>
</dbReference>
<keyword evidence="2" id="KW-1185">Reference proteome</keyword>
<proteinExistence type="predicted"/>
<comment type="caution">
    <text evidence="1">The sequence shown here is derived from an EMBL/GenBank/DDBJ whole genome shotgun (WGS) entry which is preliminary data.</text>
</comment>
<sequence>MTLASDSQEMAFDRALLSVSALLMPGRGCQRIHKRARERRAEMAVKENPVACGQSSSMDARMEAGPARMCHGGGGMKGVALIPCAVRLCVLARFKSNRTGAKIHPNNVFRYLARRVCA</sequence>
<accession>A0A4Y7SPW2</accession>
<gene>
    <name evidence="1" type="ORF">FA13DRAFT_1397686</name>
</gene>
<evidence type="ECO:0000313" key="2">
    <source>
        <dbReference type="Proteomes" id="UP000298030"/>
    </source>
</evidence>
<dbReference type="EMBL" id="QPFP01000073">
    <property type="protein sequence ID" value="TEB23822.1"/>
    <property type="molecule type" value="Genomic_DNA"/>
</dbReference>
<name>A0A4Y7SPW2_COPMI</name>